<sequence>MWRKFETCECSPQLQRLRNWYRFPVRKGANSSEAGWLESFTILSAHVSALWSGKCRWGEQNGCFIRACLQKQEVPKWRHC</sequence>
<organism evidence="1 2">
    <name type="scientific">Anguilla anguilla</name>
    <name type="common">European freshwater eel</name>
    <name type="synonym">Muraena anguilla</name>
    <dbReference type="NCBI Taxonomy" id="7936"/>
    <lineage>
        <taxon>Eukaryota</taxon>
        <taxon>Metazoa</taxon>
        <taxon>Chordata</taxon>
        <taxon>Craniata</taxon>
        <taxon>Vertebrata</taxon>
        <taxon>Euteleostomi</taxon>
        <taxon>Actinopterygii</taxon>
        <taxon>Neopterygii</taxon>
        <taxon>Teleostei</taxon>
        <taxon>Anguilliformes</taxon>
        <taxon>Anguillidae</taxon>
        <taxon>Anguilla</taxon>
    </lineage>
</organism>
<comment type="caution">
    <text evidence="1">The sequence shown here is derived from an EMBL/GenBank/DDBJ whole genome shotgun (WGS) entry which is preliminary data.</text>
</comment>
<name>A0A9D3LIA2_ANGAN</name>
<protein>
    <submittedName>
        <fullName evidence="1">Uncharacterized protein</fullName>
    </submittedName>
</protein>
<accession>A0A9D3LIA2</accession>
<evidence type="ECO:0000313" key="1">
    <source>
        <dbReference type="EMBL" id="KAG5830496.1"/>
    </source>
</evidence>
<dbReference type="Proteomes" id="UP001044222">
    <property type="component" value="Chromosome 19"/>
</dbReference>
<dbReference type="AlphaFoldDB" id="A0A9D3LIA2"/>
<gene>
    <name evidence="1" type="ORF">ANANG_G00311260</name>
</gene>
<keyword evidence="2" id="KW-1185">Reference proteome</keyword>
<proteinExistence type="predicted"/>
<dbReference type="EMBL" id="JAFIRN010000019">
    <property type="protein sequence ID" value="KAG5830496.1"/>
    <property type="molecule type" value="Genomic_DNA"/>
</dbReference>
<reference evidence="1" key="1">
    <citation type="submission" date="2021-01" db="EMBL/GenBank/DDBJ databases">
        <title>A chromosome-scale assembly of European eel, Anguilla anguilla.</title>
        <authorList>
            <person name="Henkel C."/>
            <person name="Jong-Raadsen S.A."/>
            <person name="Dufour S."/>
            <person name="Weltzien F.-A."/>
            <person name="Palstra A.P."/>
            <person name="Pelster B."/>
            <person name="Spaink H.P."/>
            <person name="Van Den Thillart G.E."/>
            <person name="Jansen H."/>
            <person name="Zahm M."/>
            <person name="Klopp C."/>
            <person name="Cedric C."/>
            <person name="Louis A."/>
            <person name="Berthelot C."/>
            <person name="Parey E."/>
            <person name="Roest Crollius H."/>
            <person name="Montfort J."/>
            <person name="Robinson-Rechavi M."/>
            <person name="Bucao C."/>
            <person name="Bouchez O."/>
            <person name="Gislard M."/>
            <person name="Lluch J."/>
            <person name="Milhes M."/>
            <person name="Lampietro C."/>
            <person name="Lopez Roques C."/>
            <person name="Donnadieu C."/>
            <person name="Braasch I."/>
            <person name="Desvignes T."/>
            <person name="Postlethwait J."/>
            <person name="Bobe J."/>
            <person name="Guiguen Y."/>
            <person name="Dirks R."/>
        </authorList>
    </citation>
    <scope>NUCLEOTIDE SEQUENCE</scope>
    <source>
        <strain evidence="1">Tag_6206</strain>
        <tissue evidence="1">Liver</tissue>
    </source>
</reference>
<evidence type="ECO:0000313" key="2">
    <source>
        <dbReference type="Proteomes" id="UP001044222"/>
    </source>
</evidence>